<dbReference type="SUPFAM" id="SSF52540">
    <property type="entry name" value="P-loop containing nucleoside triphosphate hydrolases"/>
    <property type="match status" value="1"/>
</dbReference>
<protein>
    <submittedName>
        <fullName evidence="2">Uncharacterized protein</fullName>
    </submittedName>
</protein>
<dbReference type="GO" id="GO:0044027">
    <property type="term" value="P:negative regulation of gene expression via chromosomal CpG island methylation"/>
    <property type="evidence" value="ECO:0007669"/>
    <property type="project" value="TreeGrafter"/>
</dbReference>
<sequence length="183" mass="21069">MSANIEEKRLARFPAHFFQRQVKRDVNSDIPPKRELLVYTPVTPLQLSLYTATLTSNMEAFVSKNPQCDLQAQDHCHRTGQMSPVLVLCLITAASTDEWTVERAGTKRKLERLIIRSGKFRDASQGDQSFQRVVGEAELLSLLKQHDHHKEHRANKGHGHITKEELNQLLHRSDLTKKKRRRS</sequence>
<comment type="caution">
    <text evidence="2">The sequence shown here is derived from an EMBL/GenBank/DDBJ whole genome shotgun (WGS) entry which is preliminary data.</text>
</comment>
<evidence type="ECO:0000256" key="1">
    <source>
        <dbReference type="SAM" id="MobiDB-lite"/>
    </source>
</evidence>
<dbReference type="InterPro" id="IPR038718">
    <property type="entry name" value="SNF2-like_sf"/>
</dbReference>
<keyword evidence="3" id="KW-1185">Reference proteome</keyword>
<dbReference type="AlphaFoldDB" id="A0AAW0SD85"/>
<accession>A0AAW0SD85</accession>
<dbReference type="GO" id="GO:0003682">
    <property type="term" value="F:chromatin binding"/>
    <property type="evidence" value="ECO:0007669"/>
    <property type="project" value="TreeGrafter"/>
</dbReference>
<dbReference type="GO" id="GO:0005721">
    <property type="term" value="C:pericentric heterochromatin"/>
    <property type="evidence" value="ECO:0007669"/>
    <property type="project" value="TreeGrafter"/>
</dbReference>
<feature type="region of interest" description="Disordered" evidence="1">
    <location>
        <begin position="148"/>
        <end position="183"/>
    </location>
</feature>
<gene>
    <name evidence="2" type="ORF">O3P69_011972</name>
</gene>
<reference evidence="2 3" key="1">
    <citation type="submission" date="2023-03" db="EMBL/GenBank/DDBJ databases">
        <title>High-quality genome of Scylla paramamosain provides insights in environmental adaptation.</title>
        <authorList>
            <person name="Zhang L."/>
        </authorList>
    </citation>
    <scope>NUCLEOTIDE SEQUENCE [LARGE SCALE GENOMIC DNA]</scope>
    <source>
        <strain evidence="2">LZ_2023a</strain>
        <tissue evidence="2">Muscle</tissue>
    </source>
</reference>
<evidence type="ECO:0000313" key="3">
    <source>
        <dbReference type="Proteomes" id="UP001487740"/>
    </source>
</evidence>
<dbReference type="Proteomes" id="UP001487740">
    <property type="component" value="Unassembled WGS sequence"/>
</dbReference>
<dbReference type="InterPro" id="IPR027417">
    <property type="entry name" value="P-loop_NTPase"/>
</dbReference>
<feature type="compositionally biased region" description="Basic residues" evidence="1">
    <location>
        <begin position="148"/>
        <end position="160"/>
    </location>
</feature>
<dbReference type="Gene3D" id="3.40.50.300">
    <property type="entry name" value="P-loop containing nucleotide triphosphate hydrolases"/>
    <property type="match status" value="2"/>
</dbReference>
<dbReference type="PANTHER" id="PTHR47161:SF1">
    <property type="entry name" value="LYMPHOID-SPECIFIC HELICASE"/>
    <property type="match status" value="1"/>
</dbReference>
<organism evidence="2 3">
    <name type="scientific">Scylla paramamosain</name>
    <name type="common">Mud crab</name>
    <dbReference type="NCBI Taxonomy" id="85552"/>
    <lineage>
        <taxon>Eukaryota</taxon>
        <taxon>Metazoa</taxon>
        <taxon>Ecdysozoa</taxon>
        <taxon>Arthropoda</taxon>
        <taxon>Crustacea</taxon>
        <taxon>Multicrustacea</taxon>
        <taxon>Malacostraca</taxon>
        <taxon>Eumalacostraca</taxon>
        <taxon>Eucarida</taxon>
        <taxon>Decapoda</taxon>
        <taxon>Pleocyemata</taxon>
        <taxon>Brachyura</taxon>
        <taxon>Eubrachyura</taxon>
        <taxon>Portunoidea</taxon>
        <taxon>Portunidae</taxon>
        <taxon>Portuninae</taxon>
        <taxon>Scylla</taxon>
    </lineage>
</organism>
<feature type="compositionally biased region" description="Basic and acidic residues" evidence="1">
    <location>
        <begin position="161"/>
        <end position="176"/>
    </location>
</feature>
<evidence type="ECO:0000313" key="2">
    <source>
        <dbReference type="EMBL" id="KAK8373083.1"/>
    </source>
</evidence>
<dbReference type="PANTHER" id="PTHR47161">
    <property type="entry name" value="LYMPHOID-SPECIFIC HELICASE"/>
    <property type="match status" value="1"/>
</dbReference>
<proteinExistence type="predicted"/>
<dbReference type="GO" id="GO:0005634">
    <property type="term" value="C:nucleus"/>
    <property type="evidence" value="ECO:0007669"/>
    <property type="project" value="TreeGrafter"/>
</dbReference>
<dbReference type="GO" id="GO:0031508">
    <property type="term" value="P:pericentric heterochromatin formation"/>
    <property type="evidence" value="ECO:0007669"/>
    <property type="project" value="TreeGrafter"/>
</dbReference>
<dbReference type="GO" id="GO:0006346">
    <property type="term" value="P:DNA methylation-dependent constitutive heterochromatin formation"/>
    <property type="evidence" value="ECO:0007669"/>
    <property type="project" value="TreeGrafter"/>
</dbReference>
<dbReference type="EMBL" id="JARAKH010001370">
    <property type="protein sequence ID" value="KAK8373083.1"/>
    <property type="molecule type" value="Genomic_DNA"/>
</dbReference>
<dbReference type="Gene3D" id="3.40.50.10810">
    <property type="entry name" value="Tandem AAA-ATPase domain"/>
    <property type="match status" value="1"/>
</dbReference>
<name>A0AAW0SD85_SCYPA</name>